<proteinExistence type="predicted"/>
<dbReference type="EMBL" id="JAPFFF010000006">
    <property type="protein sequence ID" value="KAK8887756.1"/>
    <property type="molecule type" value="Genomic_DNA"/>
</dbReference>
<name>A0ABR2K9G7_9EUKA</name>
<evidence type="ECO:0000313" key="2">
    <source>
        <dbReference type="Proteomes" id="UP001470230"/>
    </source>
</evidence>
<evidence type="ECO:0000313" key="1">
    <source>
        <dbReference type="EMBL" id="KAK8887756.1"/>
    </source>
</evidence>
<reference evidence="1 2" key="1">
    <citation type="submission" date="2024-04" db="EMBL/GenBank/DDBJ databases">
        <title>Tritrichomonas musculus Genome.</title>
        <authorList>
            <person name="Alves-Ferreira E."/>
            <person name="Grigg M."/>
            <person name="Lorenzi H."/>
            <person name="Galac M."/>
        </authorList>
    </citation>
    <scope>NUCLEOTIDE SEQUENCE [LARGE SCALE GENOMIC DNA]</scope>
    <source>
        <strain evidence="1 2">EAF2021</strain>
    </source>
</reference>
<organism evidence="1 2">
    <name type="scientific">Tritrichomonas musculus</name>
    <dbReference type="NCBI Taxonomy" id="1915356"/>
    <lineage>
        <taxon>Eukaryota</taxon>
        <taxon>Metamonada</taxon>
        <taxon>Parabasalia</taxon>
        <taxon>Tritrichomonadida</taxon>
        <taxon>Tritrichomonadidae</taxon>
        <taxon>Tritrichomonas</taxon>
    </lineage>
</organism>
<dbReference type="Proteomes" id="UP001470230">
    <property type="component" value="Unassembled WGS sequence"/>
</dbReference>
<accession>A0ABR2K9G7</accession>
<protein>
    <submittedName>
        <fullName evidence="1">Uncharacterized protein</fullName>
    </submittedName>
</protein>
<keyword evidence="2" id="KW-1185">Reference proteome</keyword>
<sequence length="103" mass="11976">MQKEVNEEINIPTTKTWHNDIGSIPISNETPDYFEVPSEMIKNDFFFIKAESFFKNVNICEGNLSHLNQLMINLAHNPNAKDRIPHNESFTSSKEILMRYGFI</sequence>
<comment type="caution">
    <text evidence="1">The sequence shown here is derived from an EMBL/GenBank/DDBJ whole genome shotgun (WGS) entry which is preliminary data.</text>
</comment>
<gene>
    <name evidence="1" type="ORF">M9Y10_038811</name>
</gene>